<gene>
    <name evidence="5" type="ORF">DES49_2108</name>
</gene>
<dbReference type="InterPro" id="IPR036265">
    <property type="entry name" value="HIT-like_sf"/>
</dbReference>
<dbReference type="InterPro" id="IPR001310">
    <property type="entry name" value="Histidine_triad_HIT"/>
</dbReference>
<evidence type="ECO:0000256" key="1">
    <source>
        <dbReference type="PIRSR" id="PIRSR601310-1"/>
    </source>
</evidence>
<dbReference type="GO" id="GO:0003824">
    <property type="term" value="F:catalytic activity"/>
    <property type="evidence" value="ECO:0007669"/>
    <property type="project" value="InterPro"/>
</dbReference>
<dbReference type="PROSITE" id="PS51084">
    <property type="entry name" value="HIT_2"/>
    <property type="match status" value="1"/>
</dbReference>
<evidence type="ECO:0000259" key="4">
    <source>
        <dbReference type="PROSITE" id="PS51084"/>
    </source>
</evidence>
<dbReference type="EMBL" id="SOAX01000004">
    <property type="protein sequence ID" value="TDT40342.1"/>
    <property type="molecule type" value="Genomic_DNA"/>
</dbReference>
<keyword evidence="6" id="KW-1185">Reference proteome</keyword>
<dbReference type="Pfam" id="PF01230">
    <property type="entry name" value="HIT"/>
    <property type="match status" value="1"/>
</dbReference>
<evidence type="ECO:0000313" key="5">
    <source>
        <dbReference type="EMBL" id="TDT40342.1"/>
    </source>
</evidence>
<dbReference type="PANTHER" id="PTHR23089">
    <property type="entry name" value="HISTIDINE TRIAD HIT PROTEIN"/>
    <property type="match status" value="1"/>
</dbReference>
<dbReference type="PROSITE" id="PS00892">
    <property type="entry name" value="HIT_1"/>
    <property type="match status" value="1"/>
</dbReference>
<dbReference type="CDD" id="cd01276">
    <property type="entry name" value="PKCI_related"/>
    <property type="match status" value="1"/>
</dbReference>
<accession>A0A4R7JQ84</accession>
<dbReference type="SUPFAM" id="SSF54197">
    <property type="entry name" value="HIT-like"/>
    <property type="match status" value="1"/>
</dbReference>
<dbReference type="PRINTS" id="PR00332">
    <property type="entry name" value="HISTRIAD"/>
</dbReference>
<evidence type="ECO:0000256" key="2">
    <source>
        <dbReference type="PIRSR" id="PIRSR601310-3"/>
    </source>
</evidence>
<dbReference type="AlphaFoldDB" id="A0A4R7JQ84"/>
<evidence type="ECO:0000256" key="3">
    <source>
        <dbReference type="PROSITE-ProRule" id="PRU00464"/>
    </source>
</evidence>
<dbReference type="RefSeq" id="WP_133736348.1">
    <property type="nucleotide sequence ID" value="NZ_SOAX01000004.1"/>
</dbReference>
<reference evidence="5 6" key="1">
    <citation type="submission" date="2019-03" db="EMBL/GenBank/DDBJ databases">
        <title>Genomic Encyclopedia of Type Strains, Phase IV (KMG-IV): sequencing the most valuable type-strain genomes for metagenomic binning, comparative biology and taxonomic classification.</title>
        <authorList>
            <person name="Goeker M."/>
        </authorList>
    </citation>
    <scope>NUCLEOTIDE SEQUENCE [LARGE SCALE GENOMIC DNA]</scope>
    <source>
        <strain evidence="5 6">DSM 15505</strain>
    </source>
</reference>
<feature type="domain" description="HIT" evidence="4">
    <location>
        <begin position="5"/>
        <end position="114"/>
    </location>
</feature>
<name>A0A4R7JQ84_9GAMM</name>
<organism evidence="5 6">
    <name type="scientific">Halospina denitrificans</name>
    <dbReference type="NCBI Taxonomy" id="332522"/>
    <lineage>
        <taxon>Bacteria</taxon>
        <taxon>Pseudomonadati</taxon>
        <taxon>Pseudomonadota</taxon>
        <taxon>Gammaproteobacteria</taxon>
        <taxon>Halospina</taxon>
    </lineage>
</organism>
<evidence type="ECO:0000313" key="6">
    <source>
        <dbReference type="Proteomes" id="UP000295830"/>
    </source>
</evidence>
<feature type="active site" description="Tele-AMP-histidine intermediate" evidence="1">
    <location>
        <position position="100"/>
    </location>
</feature>
<dbReference type="Proteomes" id="UP000295830">
    <property type="component" value="Unassembled WGS sequence"/>
</dbReference>
<dbReference type="InterPro" id="IPR019808">
    <property type="entry name" value="Histidine_triad_CS"/>
</dbReference>
<dbReference type="InterPro" id="IPR011146">
    <property type="entry name" value="HIT-like"/>
</dbReference>
<comment type="caution">
    <text evidence="5">The sequence shown here is derived from an EMBL/GenBank/DDBJ whole genome shotgun (WGS) entry which is preliminary data.</text>
</comment>
<protein>
    <submittedName>
        <fullName evidence="5">Histidine triad (HIT) family protein</fullName>
    </submittedName>
</protein>
<sequence>MSETIFDRIIKREIPADIVYEDDQCLAFRDINPQAPVHILVIPLKNIATVNDLTAADEQTVGHLYTVAARIAKEEGIAEDGYRTVMNCNDHGGQSVYHIHLHLIGGKALGWPPYPSS</sequence>
<proteinExistence type="predicted"/>
<feature type="short sequence motif" description="Histidine triad motif" evidence="2 3">
    <location>
        <begin position="98"/>
        <end position="102"/>
    </location>
</feature>
<dbReference type="Gene3D" id="3.30.428.10">
    <property type="entry name" value="HIT-like"/>
    <property type="match status" value="1"/>
</dbReference>
<dbReference type="OrthoDB" id="9784774at2"/>